<evidence type="ECO:0000313" key="5">
    <source>
        <dbReference type="Proteomes" id="UP000182258"/>
    </source>
</evidence>
<dbReference type="Proteomes" id="UP000033519">
    <property type="component" value="Unassembled WGS sequence"/>
</dbReference>
<gene>
    <name evidence="3" type="ORF">SAMN04488059_103231</name>
    <name evidence="2" type="ORF">WH91_09105</name>
</gene>
<evidence type="ECO:0000313" key="2">
    <source>
        <dbReference type="EMBL" id="KKC33199.1"/>
    </source>
</evidence>
<dbReference type="OrthoDB" id="361944at2"/>
<dbReference type="AlphaFoldDB" id="A0A0F5PZF2"/>
<keyword evidence="4" id="KW-1185">Reference proteome</keyword>
<dbReference type="PATRIC" id="fig|728005.3.peg.4538"/>
<dbReference type="Pfam" id="PF14384">
    <property type="entry name" value="BrnA_antitoxin"/>
    <property type="match status" value="1"/>
</dbReference>
<dbReference type="Proteomes" id="UP000182258">
    <property type="component" value="Unassembled WGS sequence"/>
</dbReference>
<dbReference type="EMBL" id="FOMB01000003">
    <property type="protein sequence ID" value="SFC27685.1"/>
    <property type="molecule type" value="Genomic_DNA"/>
</dbReference>
<dbReference type="InterPro" id="IPR025528">
    <property type="entry name" value="BrnA_antitoxin"/>
</dbReference>
<protein>
    <submittedName>
        <fullName evidence="3">BrnA antitoxin of type II toxin-antitoxin system</fullName>
    </submittedName>
</protein>
<sequence>MRPPRRGGSAYDQAEAAFKSATSKPAAAPAPAKPATATEGKEMVTLRLDRAVLEHFQEDGPGWQDRLNAALRVVAGLDPAI</sequence>
<feature type="compositionally biased region" description="Low complexity" evidence="1">
    <location>
        <begin position="16"/>
        <end position="38"/>
    </location>
</feature>
<reference evidence="3 5" key="2">
    <citation type="submission" date="2016-10" db="EMBL/GenBank/DDBJ databases">
        <authorList>
            <person name="de Groot N.N."/>
        </authorList>
    </citation>
    <scope>NUCLEOTIDE SEQUENCE [LARGE SCALE GENOMIC DNA]</scope>
    <source>
        <strain evidence="3 5">CGMCC 1.10210</strain>
    </source>
</reference>
<dbReference type="RefSeq" id="WP_046170686.1">
    <property type="nucleotide sequence ID" value="NZ_FOMB01000003.1"/>
</dbReference>
<dbReference type="EMBL" id="LAPV01000093">
    <property type="protein sequence ID" value="KKC33199.1"/>
    <property type="molecule type" value="Genomic_DNA"/>
</dbReference>
<name>A0A0F5PZF2_9HYPH</name>
<organism evidence="3 5">
    <name type="scientific">Devosia psychrophila</name>
    <dbReference type="NCBI Taxonomy" id="728005"/>
    <lineage>
        <taxon>Bacteria</taxon>
        <taxon>Pseudomonadati</taxon>
        <taxon>Pseudomonadota</taxon>
        <taxon>Alphaproteobacteria</taxon>
        <taxon>Hyphomicrobiales</taxon>
        <taxon>Devosiaceae</taxon>
        <taxon>Devosia</taxon>
    </lineage>
</organism>
<accession>A0A0F5PZF2</accession>
<proteinExistence type="predicted"/>
<evidence type="ECO:0000256" key="1">
    <source>
        <dbReference type="SAM" id="MobiDB-lite"/>
    </source>
</evidence>
<feature type="region of interest" description="Disordered" evidence="1">
    <location>
        <begin position="1"/>
        <end position="41"/>
    </location>
</feature>
<evidence type="ECO:0000313" key="4">
    <source>
        <dbReference type="Proteomes" id="UP000033519"/>
    </source>
</evidence>
<evidence type="ECO:0000313" key="3">
    <source>
        <dbReference type="EMBL" id="SFC27685.1"/>
    </source>
</evidence>
<dbReference type="STRING" id="728005.SAMN04488059_103231"/>
<reference evidence="2 4" key="1">
    <citation type="submission" date="2015-03" db="EMBL/GenBank/DDBJ databases">
        <authorList>
            <person name="Lepp D."/>
            <person name="Hassan Y.I."/>
            <person name="Li X.-Z."/>
            <person name="Zhou T."/>
        </authorList>
    </citation>
    <scope>NUCLEOTIDE SEQUENCE [LARGE SCALE GENOMIC DNA]</scope>
    <source>
        <strain evidence="2 4">Cr7-05</strain>
    </source>
</reference>